<dbReference type="Proteomes" id="UP000790377">
    <property type="component" value="Unassembled WGS sequence"/>
</dbReference>
<dbReference type="EMBL" id="MU268600">
    <property type="protein sequence ID" value="KAH7904122.1"/>
    <property type="molecule type" value="Genomic_DNA"/>
</dbReference>
<gene>
    <name evidence="1" type="ORF">BJ138DRAFT_1119709</name>
</gene>
<proteinExistence type="predicted"/>
<name>A0ACB7ZTG9_9AGAM</name>
<comment type="caution">
    <text evidence="1">The sequence shown here is derived from an EMBL/GenBank/DDBJ whole genome shotgun (WGS) entry which is preliminary data.</text>
</comment>
<reference evidence="1" key="1">
    <citation type="journal article" date="2021" name="New Phytol.">
        <title>Evolutionary innovations through gain and loss of genes in the ectomycorrhizal Boletales.</title>
        <authorList>
            <person name="Wu G."/>
            <person name="Miyauchi S."/>
            <person name="Morin E."/>
            <person name="Kuo A."/>
            <person name="Drula E."/>
            <person name="Varga T."/>
            <person name="Kohler A."/>
            <person name="Feng B."/>
            <person name="Cao Y."/>
            <person name="Lipzen A."/>
            <person name="Daum C."/>
            <person name="Hundley H."/>
            <person name="Pangilinan J."/>
            <person name="Johnson J."/>
            <person name="Barry K."/>
            <person name="LaButti K."/>
            <person name="Ng V."/>
            <person name="Ahrendt S."/>
            <person name="Min B."/>
            <person name="Choi I.G."/>
            <person name="Park H."/>
            <person name="Plett J.M."/>
            <person name="Magnuson J."/>
            <person name="Spatafora J.W."/>
            <person name="Nagy L.G."/>
            <person name="Henrissat B."/>
            <person name="Grigoriev I.V."/>
            <person name="Yang Z.L."/>
            <person name="Xu J."/>
            <person name="Martin F.M."/>
        </authorList>
    </citation>
    <scope>NUCLEOTIDE SEQUENCE</scope>
    <source>
        <strain evidence="1">ATCC 28755</strain>
    </source>
</reference>
<accession>A0ACB7ZTG9</accession>
<protein>
    <submittedName>
        <fullName evidence="1">Uncharacterized protein</fullName>
    </submittedName>
</protein>
<organism evidence="1 2">
    <name type="scientific">Hygrophoropsis aurantiaca</name>
    <dbReference type="NCBI Taxonomy" id="72124"/>
    <lineage>
        <taxon>Eukaryota</taxon>
        <taxon>Fungi</taxon>
        <taxon>Dikarya</taxon>
        <taxon>Basidiomycota</taxon>
        <taxon>Agaricomycotina</taxon>
        <taxon>Agaricomycetes</taxon>
        <taxon>Agaricomycetidae</taxon>
        <taxon>Boletales</taxon>
        <taxon>Coniophorineae</taxon>
        <taxon>Hygrophoropsidaceae</taxon>
        <taxon>Hygrophoropsis</taxon>
    </lineage>
</organism>
<sequence>MANEEHEHRGPITGRRQHENALQQAPRKKPCHADPLVHHGRHFGRTVHALCNVQALITNGILRLGELADEPEESFTAEERREHRVFQCLLHMIPGLEERLMNGEAEDVVIVAELIQKGAASARSDDTKSLKSAVLDWIAPRGQSLNPPLARNVKVDRGYHHESTGALLCPADLDWADNEVKEKLRSGEMAVAGDQWPIFLYFGYSYNPDDPWNGLLRSQILVSAFKHIFTSPSSVDKEPKATRSGNARIHGMTRVSAASIAYVATQVRFALSSSPVFSRTDTVTDSERFYNSILDLLEDPEEKEEVNQLLNWWNRQVFSSYSSGQRASSENSALARIKQKRAALKNATSTGN</sequence>
<evidence type="ECO:0000313" key="1">
    <source>
        <dbReference type="EMBL" id="KAH7904122.1"/>
    </source>
</evidence>
<evidence type="ECO:0000313" key="2">
    <source>
        <dbReference type="Proteomes" id="UP000790377"/>
    </source>
</evidence>
<keyword evidence="2" id="KW-1185">Reference proteome</keyword>